<sequence length="60" mass="6992">MGGTGRRKRNYRKQSEGDKWKDILLDIVMCIPEVLLLPVRILYYLGKILMHALRHAVEAL</sequence>
<protein>
    <submittedName>
        <fullName evidence="1">Uncharacterized protein</fullName>
    </submittedName>
</protein>
<proteinExistence type="predicted"/>
<dbReference type="RefSeq" id="WP_076558368.1">
    <property type="nucleotide sequence ID" value="NZ_FTOC01000004.1"/>
</dbReference>
<accession>A0A1N7J9A5</accession>
<dbReference type="STRING" id="570947.SAMN05421687_104181"/>
<dbReference type="Proteomes" id="UP000187608">
    <property type="component" value="Unassembled WGS sequence"/>
</dbReference>
<reference evidence="2" key="1">
    <citation type="submission" date="2017-01" db="EMBL/GenBank/DDBJ databases">
        <authorList>
            <person name="Varghese N."/>
            <person name="Submissions S."/>
        </authorList>
    </citation>
    <scope>NUCLEOTIDE SEQUENCE [LARGE SCALE GENOMIC DNA]</scope>
    <source>
        <strain evidence="2">DSM 23127</strain>
    </source>
</reference>
<dbReference type="EMBL" id="FTOC01000004">
    <property type="protein sequence ID" value="SIS45841.1"/>
    <property type="molecule type" value="Genomic_DNA"/>
</dbReference>
<evidence type="ECO:0000313" key="1">
    <source>
        <dbReference type="EMBL" id="SIS45841.1"/>
    </source>
</evidence>
<dbReference type="AlphaFoldDB" id="A0A1N7J9A5"/>
<evidence type="ECO:0000313" key="2">
    <source>
        <dbReference type="Proteomes" id="UP000187608"/>
    </source>
</evidence>
<name>A0A1N7J9A5_9BACI</name>
<keyword evidence="2" id="KW-1185">Reference proteome</keyword>
<organism evidence="1 2">
    <name type="scientific">Salimicrobium flavidum</name>
    <dbReference type="NCBI Taxonomy" id="570947"/>
    <lineage>
        <taxon>Bacteria</taxon>
        <taxon>Bacillati</taxon>
        <taxon>Bacillota</taxon>
        <taxon>Bacilli</taxon>
        <taxon>Bacillales</taxon>
        <taxon>Bacillaceae</taxon>
        <taxon>Salimicrobium</taxon>
    </lineage>
</organism>
<gene>
    <name evidence="1" type="ORF">SAMN05421687_104181</name>
</gene>